<dbReference type="SUPFAM" id="SSF81767">
    <property type="entry name" value="Pre-protein crosslinking domain of SecA"/>
    <property type="match status" value="1"/>
</dbReference>
<keyword evidence="6 15" id="KW-0963">Cytoplasm</keyword>
<dbReference type="InterPro" id="IPR011130">
    <property type="entry name" value="SecA_preprotein_X-link_dom"/>
</dbReference>
<keyword evidence="12 15" id="KW-1278">Translocase</keyword>
<dbReference type="EC" id="7.4.2.8" evidence="15"/>
<evidence type="ECO:0000256" key="2">
    <source>
        <dbReference type="ARBA" id="ARBA00004170"/>
    </source>
</evidence>
<dbReference type="InterPro" id="IPR044722">
    <property type="entry name" value="SecA_SF2_C"/>
</dbReference>
<dbReference type="SUPFAM" id="SSF81886">
    <property type="entry name" value="Helical scaffold and wing domains of SecA"/>
    <property type="match status" value="1"/>
</dbReference>
<keyword evidence="10 15" id="KW-0067">ATP-binding</keyword>
<keyword evidence="11 15" id="KW-0653">Protein transport</keyword>
<dbReference type="Pfam" id="PF21090">
    <property type="entry name" value="P-loop_SecA"/>
    <property type="match status" value="1"/>
</dbReference>
<evidence type="ECO:0000256" key="12">
    <source>
        <dbReference type="ARBA" id="ARBA00022967"/>
    </source>
</evidence>
<feature type="binding site" evidence="15">
    <location>
        <begin position="139"/>
        <end position="143"/>
    </location>
    <ligand>
        <name>ATP</name>
        <dbReference type="ChEBI" id="CHEBI:30616"/>
    </ligand>
</feature>
<evidence type="ECO:0000259" key="18">
    <source>
        <dbReference type="PROSITE" id="PS51192"/>
    </source>
</evidence>
<comment type="catalytic activity">
    <reaction evidence="15">
        <text>ATP + H2O + cellular proteinSide 1 = ADP + phosphate + cellular proteinSide 2.</text>
        <dbReference type="EC" id="7.4.2.8"/>
    </reaction>
</comment>
<reference evidence="20 21" key="1">
    <citation type="submission" date="2020-08" db="EMBL/GenBank/DDBJ databases">
        <title>Genomic Encyclopedia of Type Strains, Phase IV (KMG-V): Genome sequencing to study the core and pangenomes of soil and plant-associated prokaryotes.</title>
        <authorList>
            <person name="Whitman W."/>
        </authorList>
    </citation>
    <scope>NUCLEOTIDE SEQUENCE [LARGE SCALE GENOMIC DNA]</scope>
    <source>
        <strain evidence="20 21">M8UP14</strain>
    </source>
</reference>
<dbReference type="PRINTS" id="PR00906">
    <property type="entry name" value="SECA"/>
</dbReference>
<gene>
    <name evidence="15" type="primary">secA</name>
    <name evidence="20" type="ORF">HDF16_003604</name>
</gene>
<comment type="caution">
    <text evidence="20">The sequence shown here is derived from an EMBL/GenBank/DDBJ whole genome shotgun (WGS) entry which is preliminary data.</text>
</comment>
<evidence type="ECO:0000256" key="3">
    <source>
        <dbReference type="ARBA" id="ARBA00007650"/>
    </source>
</evidence>
<dbReference type="Pfam" id="PF07516">
    <property type="entry name" value="SecA_SW"/>
    <property type="match status" value="1"/>
</dbReference>
<dbReference type="Pfam" id="PF02810">
    <property type="entry name" value="SEC-C"/>
    <property type="match status" value="1"/>
</dbReference>
<dbReference type="InterPro" id="IPR027417">
    <property type="entry name" value="P-loop_NTPase"/>
</dbReference>
<dbReference type="GO" id="GO:0046872">
    <property type="term" value="F:metal ion binding"/>
    <property type="evidence" value="ECO:0007669"/>
    <property type="project" value="UniProtKB-KW"/>
</dbReference>
<accession>A0A7W7ZFH8</accession>
<keyword evidence="7" id="KW-0479">Metal-binding</keyword>
<keyword evidence="9" id="KW-0862">Zinc</keyword>
<dbReference type="InterPro" id="IPR020937">
    <property type="entry name" value="SecA_CS"/>
</dbReference>
<protein>
    <recommendedName>
        <fullName evidence="15 16">Protein translocase subunit SecA</fullName>
        <ecNumber evidence="15">7.4.2.8</ecNumber>
    </recommendedName>
</protein>
<evidence type="ECO:0000256" key="6">
    <source>
        <dbReference type="ARBA" id="ARBA00022490"/>
    </source>
</evidence>
<dbReference type="PROSITE" id="PS51196">
    <property type="entry name" value="SECA_MOTOR_DEAD"/>
    <property type="match status" value="1"/>
</dbReference>
<feature type="binding site" evidence="15">
    <location>
        <position position="121"/>
    </location>
    <ligand>
        <name>ATP</name>
        <dbReference type="ChEBI" id="CHEBI:30616"/>
    </ligand>
</feature>
<dbReference type="SUPFAM" id="SSF52540">
    <property type="entry name" value="P-loop containing nucleoside triphosphate hydrolases"/>
    <property type="match status" value="2"/>
</dbReference>
<name>A0A7W7ZFH8_9BACT</name>
<keyword evidence="21" id="KW-1185">Reference proteome</keyword>
<comment type="similarity">
    <text evidence="3 15 16">Belongs to the SecA family.</text>
</comment>
<dbReference type="Pfam" id="PF01043">
    <property type="entry name" value="SecA_PP_bind"/>
    <property type="match status" value="1"/>
</dbReference>
<dbReference type="GO" id="GO:0006605">
    <property type="term" value="P:protein targeting"/>
    <property type="evidence" value="ECO:0007669"/>
    <property type="project" value="UniProtKB-UniRule"/>
</dbReference>
<dbReference type="GO" id="GO:0031522">
    <property type="term" value="C:cell envelope Sec protein transport complex"/>
    <property type="evidence" value="ECO:0007669"/>
    <property type="project" value="TreeGrafter"/>
</dbReference>
<dbReference type="InterPro" id="IPR036670">
    <property type="entry name" value="SecA_X-link_sf"/>
</dbReference>
<evidence type="ECO:0000256" key="13">
    <source>
        <dbReference type="ARBA" id="ARBA00023010"/>
    </source>
</evidence>
<dbReference type="AlphaFoldDB" id="A0A7W7ZFH8"/>
<dbReference type="EMBL" id="JACHIP010000005">
    <property type="protein sequence ID" value="MBB5058881.1"/>
    <property type="molecule type" value="Genomic_DNA"/>
</dbReference>
<comment type="cofactor">
    <cofactor evidence="1">
        <name>Zn(2+)</name>
        <dbReference type="ChEBI" id="CHEBI:29105"/>
    </cofactor>
</comment>
<dbReference type="Gene3D" id="1.10.3060.10">
    <property type="entry name" value="Helical scaffold and wing domains of SecA"/>
    <property type="match status" value="1"/>
</dbReference>
<evidence type="ECO:0000256" key="8">
    <source>
        <dbReference type="ARBA" id="ARBA00022741"/>
    </source>
</evidence>
<dbReference type="InterPro" id="IPR014018">
    <property type="entry name" value="SecA_motor_DEAD"/>
</dbReference>
<dbReference type="Gene3D" id="3.10.450.50">
    <property type="match status" value="1"/>
</dbReference>
<dbReference type="InterPro" id="IPR004027">
    <property type="entry name" value="SEC_C_motif"/>
</dbReference>
<dbReference type="Gene3D" id="3.90.1440.10">
    <property type="entry name" value="SecA, preprotein cross-linking domain"/>
    <property type="match status" value="1"/>
</dbReference>
<evidence type="ECO:0000259" key="19">
    <source>
        <dbReference type="PROSITE" id="PS51196"/>
    </source>
</evidence>
<dbReference type="InterPro" id="IPR000185">
    <property type="entry name" value="SecA"/>
</dbReference>
<keyword evidence="4 15" id="KW-0813">Transport</keyword>
<dbReference type="PROSITE" id="PS01312">
    <property type="entry name" value="SECA"/>
    <property type="match status" value="1"/>
</dbReference>
<dbReference type="NCBIfam" id="NF009538">
    <property type="entry name" value="PRK12904.1"/>
    <property type="match status" value="1"/>
</dbReference>
<dbReference type="GO" id="GO:0008564">
    <property type="term" value="F:protein-exporting ATPase activity"/>
    <property type="evidence" value="ECO:0007669"/>
    <property type="project" value="UniProtKB-EC"/>
</dbReference>
<feature type="domain" description="Helicase ATP-binding" evidence="18">
    <location>
        <begin position="123"/>
        <end position="281"/>
    </location>
</feature>
<evidence type="ECO:0000256" key="11">
    <source>
        <dbReference type="ARBA" id="ARBA00022927"/>
    </source>
</evidence>
<dbReference type="InterPro" id="IPR011115">
    <property type="entry name" value="SecA_DEAD"/>
</dbReference>
<evidence type="ECO:0000256" key="7">
    <source>
        <dbReference type="ARBA" id="ARBA00022723"/>
    </source>
</evidence>
<dbReference type="InterPro" id="IPR014001">
    <property type="entry name" value="Helicase_ATP-bd"/>
</dbReference>
<keyword evidence="13 15" id="KW-0811">Translocation</keyword>
<dbReference type="CDD" id="cd17928">
    <property type="entry name" value="DEXDc_SecA"/>
    <property type="match status" value="1"/>
</dbReference>
<evidence type="ECO:0000256" key="9">
    <source>
        <dbReference type="ARBA" id="ARBA00022833"/>
    </source>
</evidence>
<dbReference type="GO" id="GO:0017038">
    <property type="term" value="P:protein import"/>
    <property type="evidence" value="ECO:0007669"/>
    <property type="project" value="InterPro"/>
</dbReference>
<dbReference type="GO" id="GO:0065002">
    <property type="term" value="P:intracellular protein transmembrane transport"/>
    <property type="evidence" value="ECO:0007669"/>
    <property type="project" value="UniProtKB-UniRule"/>
</dbReference>
<feature type="domain" description="SecA family profile" evidence="19">
    <location>
        <begin position="13"/>
        <end position="685"/>
    </location>
</feature>
<evidence type="ECO:0000256" key="15">
    <source>
        <dbReference type="HAMAP-Rule" id="MF_01382"/>
    </source>
</evidence>
<dbReference type="GO" id="GO:0043952">
    <property type="term" value="P:protein transport by the Sec complex"/>
    <property type="evidence" value="ECO:0007669"/>
    <property type="project" value="TreeGrafter"/>
</dbReference>
<dbReference type="Pfam" id="PF07517">
    <property type="entry name" value="SecA_DEAD"/>
    <property type="match status" value="1"/>
</dbReference>
<dbReference type="GO" id="GO:0005524">
    <property type="term" value="F:ATP binding"/>
    <property type="evidence" value="ECO:0007669"/>
    <property type="project" value="UniProtKB-UniRule"/>
</dbReference>
<dbReference type="InterPro" id="IPR011116">
    <property type="entry name" value="SecA_Wing/Scaffold"/>
</dbReference>
<dbReference type="PANTHER" id="PTHR30612:SF0">
    <property type="entry name" value="CHLOROPLAST PROTEIN-TRANSPORTING ATPASE"/>
    <property type="match status" value="1"/>
</dbReference>
<feature type="compositionally biased region" description="Basic and acidic residues" evidence="17">
    <location>
        <begin position="1005"/>
        <end position="1014"/>
    </location>
</feature>
<dbReference type="CDD" id="cd18803">
    <property type="entry name" value="SF2_C_secA"/>
    <property type="match status" value="1"/>
</dbReference>
<evidence type="ECO:0000313" key="20">
    <source>
        <dbReference type="EMBL" id="MBB5058881.1"/>
    </source>
</evidence>
<organism evidence="20 21">
    <name type="scientific">Granulicella aggregans</name>
    <dbReference type="NCBI Taxonomy" id="474949"/>
    <lineage>
        <taxon>Bacteria</taxon>
        <taxon>Pseudomonadati</taxon>
        <taxon>Acidobacteriota</taxon>
        <taxon>Terriglobia</taxon>
        <taxon>Terriglobales</taxon>
        <taxon>Acidobacteriaceae</taxon>
        <taxon>Granulicella</taxon>
    </lineage>
</organism>
<feature type="region of interest" description="Disordered" evidence="17">
    <location>
        <begin position="918"/>
        <end position="964"/>
    </location>
</feature>
<dbReference type="HAMAP" id="MF_01382">
    <property type="entry name" value="SecA"/>
    <property type="match status" value="1"/>
</dbReference>
<feature type="compositionally biased region" description="Basic and acidic residues" evidence="17">
    <location>
        <begin position="926"/>
        <end position="938"/>
    </location>
</feature>
<dbReference type="Proteomes" id="UP000540989">
    <property type="component" value="Unassembled WGS sequence"/>
</dbReference>
<feature type="compositionally biased region" description="Basic residues" evidence="17">
    <location>
        <begin position="1021"/>
        <end position="1031"/>
    </location>
</feature>
<feature type="compositionally biased region" description="Low complexity" evidence="17">
    <location>
        <begin position="949"/>
        <end position="964"/>
    </location>
</feature>
<evidence type="ECO:0000256" key="14">
    <source>
        <dbReference type="ARBA" id="ARBA00023136"/>
    </source>
</evidence>
<evidence type="ECO:0000256" key="10">
    <source>
        <dbReference type="ARBA" id="ARBA00022840"/>
    </source>
</evidence>
<dbReference type="PANTHER" id="PTHR30612">
    <property type="entry name" value="SECA INNER MEMBRANE COMPONENT OF SEC PROTEIN SECRETION SYSTEM"/>
    <property type="match status" value="1"/>
</dbReference>
<dbReference type="GO" id="GO:0005886">
    <property type="term" value="C:plasma membrane"/>
    <property type="evidence" value="ECO:0007669"/>
    <property type="project" value="UniProtKB-SubCell"/>
</dbReference>
<feature type="compositionally biased region" description="Low complexity" evidence="17">
    <location>
        <begin position="987"/>
        <end position="1000"/>
    </location>
</feature>
<dbReference type="PROSITE" id="PS51192">
    <property type="entry name" value="HELICASE_ATP_BIND_1"/>
    <property type="match status" value="1"/>
</dbReference>
<dbReference type="SMART" id="SM00957">
    <property type="entry name" value="SecA_DEAD"/>
    <property type="match status" value="1"/>
</dbReference>
<keyword evidence="14 15" id="KW-0472">Membrane</keyword>
<dbReference type="Gene3D" id="3.40.50.300">
    <property type="entry name" value="P-loop containing nucleotide triphosphate hydrolases"/>
    <property type="match status" value="2"/>
</dbReference>
<dbReference type="SMART" id="SM00958">
    <property type="entry name" value="SecA_PP_bind"/>
    <property type="match status" value="1"/>
</dbReference>
<dbReference type="NCBIfam" id="TIGR00963">
    <property type="entry name" value="secA"/>
    <property type="match status" value="1"/>
</dbReference>
<comment type="function">
    <text evidence="15">Part of the Sec protein translocase complex. Interacts with the SecYEG preprotein conducting channel. Has a central role in coupling the hydrolysis of ATP to the transfer of proteins into and across the cell membrane, serving as an ATP-driven molecular motor driving the stepwise translocation of polypeptide chains across the membrane.</text>
</comment>
<dbReference type="InterPro" id="IPR036266">
    <property type="entry name" value="SecA_Wing/Scaffold_sf"/>
</dbReference>
<dbReference type="GO" id="GO:0005829">
    <property type="term" value="C:cytosol"/>
    <property type="evidence" value="ECO:0007669"/>
    <property type="project" value="TreeGrafter"/>
</dbReference>
<comment type="subcellular location">
    <subcellularLocation>
        <location evidence="15">Cell membrane</location>
        <topology evidence="15">Peripheral membrane protein</topology>
        <orientation evidence="15">Cytoplasmic side</orientation>
    </subcellularLocation>
    <subcellularLocation>
        <location evidence="15">Cytoplasm</location>
    </subcellularLocation>
    <subcellularLocation>
        <location evidence="2">Membrane</location>
        <topology evidence="2">Peripheral membrane protein</topology>
    </subcellularLocation>
    <text evidence="15">Distribution is 50-50.</text>
</comment>
<dbReference type="FunFam" id="3.90.1440.10:FF:000002">
    <property type="entry name" value="Protein translocase subunit SecA"/>
    <property type="match status" value="1"/>
</dbReference>
<evidence type="ECO:0000313" key="21">
    <source>
        <dbReference type="Proteomes" id="UP000540989"/>
    </source>
</evidence>
<keyword evidence="8 15" id="KW-0547">Nucleotide-binding</keyword>
<keyword evidence="5 15" id="KW-1003">Cell membrane</keyword>
<evidence type="ECO:0000256" key="17">
    <source>
        <dbReference type="SAM" id="MobiDB-lite"/>
    </source>
</evidence>
<comment type="subunit">
    <text evidence="15">Monomer and homodimer. Part of the essential Sec protein translocation apparatus which comprises SecA, SecYEG and auxiliary proteins SecDF. Other proteins may also be involved.</text>
</comment>
<proteinExistence type="inferred from homology"/>
<sequence>MDAIAPKGPVLINSVISKVFGTSNERAVKRLMPLVQQINDFEPSIVSLTDEQLRNKTVEFRQRIAESIAAANVPNDEQGKPDEDALYAAEKAALDEILPEAFAVVREAGKRAVGMRHFDVQLIGGIILHSGKIAEMKTGEGKTLVATLPCYLNALAGRGVHVVTVNDYLAKRDAEWMGKIYGFLGLSVGVIVHDLDDRQRKEAYGSDITYGTNNEFGFDYLRDNMKFELADQSQRGHYYCIVDEVDSILIDEARTPLIISGPTDQTTDKYARVNVIIPELELGELIETLETKTYSGDFVVDEKARAITVTDEGWEKIEGLLGIGNIADPENWDLKHHVETAIKAHNLYKRDVEYVVKDGEVIIVDTFTGRLMPGRRWSDGLHQSVEAKEGVAIKKEDQTLATITFQNYFRMYKKLSGMTGTADTEAAEFDKIYKLDIVVTPTNRKMQRIENSDVVFRTAKEKYFAVADEISRLHEEKQPVLVGTTSIEKSELLSDILKRKGVRHVVLNAKFHEKEAEIVAQAGRLGMVTIATNMAGRGTDILLGGNSEFMARQELVKKSQARAVSAAEGAINPIATPGHVRFYYQSQEFETPQASWDAAIASHESAAKAEHAAVIAAGGLHIIGTERHESRRVDNQLRGRAGRQGDPGASRFYLSLEDDLMRIFAREWVSTLLQRMGMEEGVPIESKMISNRIEAAQKAVETQNFESRKHVLEYDDVMNKQREAVYGLRRQLMGGVDQKQLITDDYVSTILSNILDENAPEKAHPDEWKTDVIFNQLYDVFGVRFENELKIEELTRHELGETIFEKLRGRYDRKELILGPQAMRYHERIVMLSVLDGLWKDHLLAMDHLKEGIGLRGYAQQDPLVAYKKESFEMFEQMMMRFQEDTARHLFRMQIIGPDGTPIDPETVTFIAPDAQLGLQEPDDEPAQRELRQGEPRQIEASSNGNGSAAQHQAPAPVAVPTRAPSTTIDALEKEFQRKKQRELDAARASGAAANGNGAATPTRTGEKVGRNDDCPCGSGKKYKKCHGIAS</sequence>
<feature type="binding site" evidence="15">
    <location>
        <position position="540"/>
    </location>
    <ligand>
        <name>ATP</name>
        <dbReference type="ChEBI" id="CHEBI:30616"/>
    </ligand>
</feature>
<evidence type="ECO:0000256" key="16">
    <source>
        <dbReference type="RuleBase" id="RU003874"/>
    </source>
</evidence>
<evidence type="ECO:0000256" key="5">
    <source>
        <dbReference type="ARBA" id="ARBA00022475"/>
    </source>
</evidence>
<feature type="region of interest" description="Disordered" evidence="17">
    <location>
        <begin position="977"/>
        <end position="1031"/>
    </location>
</feature>
<feature type="compositionally biased region" description="Basic and acidic residues" evidence="17">
    <location>
        <begin position="977"/>
        <end position="986"/>
    </location>
</feature>
<evidence type="ECO:0000256" key="1">
    <source>
        <dbReference type="ARBA" id="ARBA00001947"/>
    </source>
</evidence>
<evidence type="ECO:0000256" key="4">
    <source>
        <dbReference type="ARBA" id="ARBA00022448"/>
    </source>
</evidence>